<dbReference type="KEGG" id="vao:FA707_07960"/>
<protein>
    <submittedName>
        <fullName evidence="1">Uncharacterized protein</fullName>
    </submittedName>
</protein>
<name>A0A4D7CZ86_9ENTE</name>
<gene>
    <name evidence="1" type="ORF">FA707_07960</name>
</gene>
<dbReference type="EMBL" id="CP039712">
    <property type="protein sequence ID" value="QCI86906.1"/>
    <property type="molecule type" value="Genomic_DNA"/>
</dbReference>
<accession>A0A4D7CZ86</accession>
<dbReference type="Proteomes" id="UP000298615">
    <property type="component" value="Chromosome"/>
</dbReference>
<reference evidence="1 2" key="1">
    <citation type="submission" date="2019-04" db="EMBL/GenBank/DDBJ databases">
        <title>Vagococcus sp. nov., isolated from faeces of yaks (Bos grunniens).</title>
        <authorList>
            <person name="Ge Y."/>
        </authorList>
    </citation>
    <scope>NUCLEOTIDE SEQUENCE [LARGE SCALE GENOMIC DNA]</scope>
    <source>
        <strain evidence="1 2">MN-17</strain>
    </source>
</reference>
<evidence type="ECO:0000313" key="1">
    <source>
        <dbReference type="EMBL" id="QCI86906.1"/>
    </source>
</evidence>
<sequence>MPMRAFRSEGIMIFNPEITPNKIEELQKEVQKELYAETLSLKIIDNQTLNDKFSIVNYSELLNERGLYWLTEGMYNGETKISDIFRKYGARAFYIGTQTEYYSGGESTYEEPELNYIVGADEFEKNDLELISKFTEKMEYDILKRIFGESLFEKTEFTYYVILNEKVTDSNKHLLQEEVMKYFSSYKYYDYNKEISIDNHDEYANVLILTVKLWLDIEKFQGFDFMDEYLLEETMNDDFPNDLTNETSIVLGFIQFYSHYKKEADDELSSDERVMK</sequence>
<dbReference type="AlphaFoldDB" id="A0A4D7CZ86"/>
<evidence type="ECO:0000313" key="2">
    <source>
        <dbReference type="Proteomes" id="UP000298615"/>
    </source>
</evidence>
<dbReference type="RefSeq" id="WP_136953728.1">
    <property type="nucleotide sequence ID" value="NZ_CP039712.1"/>
</dbReference>
<organism evidence="1 2">
    <name type="scientific">Vagococcus zengguangii</name>
    <dbReference type="NCBI Taxonomy" id="2571750"/>
    <lineage>
        <taxon>Bacteria</taxon>
        <taxon>Bacillati</taxon>
        <taxon>Bacillota</taxon>
        <taxon>Bacilli</taxon>
        <taxon>Lactobacillales</taxon>
        <taxon>Enterococcaceae</taxon>
        <taxon>Vagococcus</taxon>
    </lineage>
</organism>
<proteinExistence type="predicted"/>
<keyword evidence="2" id="KW-1185">Reference proteome</keyword>